<evidence type="ECO:0000313" key="1">
    <source>
        <dbReference type="EMBL" id="TQR85263.1"/>
    </source>
</evidence>
<organism evidence="1 2">
    <name type="scientific">Mycolicibacterium hodleri</name>
    <dbReference type="NCBI Taxonomy" id="49897"/>
    <lineage>
        <taxon>Bacteria</taxon>
        <taxon>Bacillati</taxon>
        <taxon>Actinomycetota</taxon>
        <taxon>Actinomycetes</taxon>
        <taxon>Mycobacteriales</taxon>
        <taxon>Mycobacteriaceae</taxon>
        <taxon>Mycolicibacterium</taxon>
    </lineage>
</organism>
<gene>
    <name evidence="1" type="ORF">D8S82_17780</name>
</gene>
<protein>
    <submittedName>
        <fullName evidence="1">Uncharacterized protein</fullName>
    </submittedName>
</protein>
<dbReference type="EMBL" id="VIFX01000022">
    <property type="protein sequence ID" value="TQR85263.1"/>
    <property type="molecule type" value="Genomic_DNA"/>
</dbReference>
<name>A0A544VZ41_9MYCO</name>
<keyword evidence="2" id="KW-1185">Reference proteome</keyword>
<sequence>MDGVVTGDVADNRDPDAAQAEYYRQELSGLRAQAQSDLARRYIELQQLRDSGLAERAADVRRFIRALESEIATLERLGEGLQRWL</sequence>
<proteinExistence type="predicted"/>
<comment type="caution">
    <text evidence="1">The sequence shown here is derived from an EMBL/GenBank/DDBJ whole genome shotgun (WGS) entry which is preliminary data.</text>
</comment>
<dbReference type="AlphaFoldDB" id="A0A544VZ41"/>
<dbReference type="RefSeq" id="WP_142553350.1">
    <property type="nucleotide sequence ID" value="NZ_VIFX01000022.1"/>
</dbReference>
<accession>A0A544VZ41</accession>
<evidence type="ECO:0000313" key="2">
    <source>
        <dbReference type="Proteomes" id="UP000315759"/>
    </source>
</evidence>
<dbReference type="Proteomes" id="UP000315759">
    <property type="component" value="Unassembled WGS sequence"/>
</dbReference>
<reference evidence="1 2" key="1">
    <citation type="submission" date="2018-10" db="EMBL/GenBank/DDBJ databases">
        <title>Draft genome of Mycobacterium hodleri strain B.</title>
        <authorList>
            <person name="Amande T.J."/>
            <person name="Mcgenity T.J."/>
        </authorList>
    </citation>
    <scope>NUCLEOTIDE SEQUENCE [LARGE SCALE GENOMIC DNA]</scope>
    <source>
        <strain evidence="1 2">B</strain>
    </source>
</reference>